<reference evidence="5" key="1">
    <citation type="submission" date="2014-05" db="EMBL/GenBank/DDBJ databases">
        <title>The genome and life-stage specific transcriptomes of Globodera pallida elucidate key aspects of plant parasitism by a cyst nematode.</title>
        <authorList>
            <person name="Cotton J.A."/>
            <person name="Lilley C.J."/>
            <person name="Jones L.M."/>
            <person name="Kikuchi T."/>
            <person name="Reid A.J."/>
            <person name="Thorpe P."/>
            <person name="Tsai I.J."/>
            <person name="Beasley H."/>
            <person name="Blok V."/>
            <person name="Cock P.J.A."/>
            <person name="Van den Akker S.E."/>
            <person name="Holroyd N."/>
            <person name="Hunt M."/>
            <person name="Mantelin S."/>
            <person name="Naghra H."/>
            <person name="Pain A."/>
            <person name="Palomares-Rius J.E."/>
            <person name="Zarowiecki M."/>
            <person name="Berriman M."/>
            <person name="Jones J.T."/>
            <person name="Urwin P.E."/>
        </authorList>
    </citation>
    <scope>NUCLEOTIDE SEQUENCE [LARGE SCALE GENOMIC DNA]</scope>
    <source>
        <strain evidence="5">Lindley</strain>
    </source>
</reference>
<feature type="binding site" evidence="3">
    <location>
        <begin position="85"/>
        <end position="88"/>
    </location>
    <ligand>
        <name>GTP</name>
        <dbReference type="ChEBI" id="CHEBI:37565"/>
    </ligand>
</feature>
<evidence type="ECO:0000256" key="3">
    <source>
        <dbReference type="PIRSR" id="PIRSR606689-1"/>
    </source>
</evidence>
<name>A0A183BXI1_GLOPA</name>
<dbReference type="Proteomes" id="UP000050741">
    <property type="component" value="Unassembled WGS sequence"/>
</dbReference>
<dbReference type="PROSITE" id="PS51417">
    <property type="entry name" value="ARF"/>
    <property type="match status" value="1"/>
</dbReference>
<proteinExistence type="predicted"/>
<dbReference type="PANTHER" id="PTHR45909">
    <property type="entry name" value="ADP-RIBOSYLATION FACTOR-RELATED PROTEIN 1"/>
    <property type="match status" value="1"/>
</dbReference>
<keyword evidence="5" id="KW-1185">Reference proteome</keyword>
<evidence type="ECO:0000256" key="4">
    <source>
        <dbReference type="SAM" id="MobiDB-lite"/>
    </source>
</evidence>
<dbReference type="GO" id="GO:0034067">
    <property type="term" value="P:protein localization to Golgi apparatus"/>
    <property type="evidence" value="ECO:0007669"/>
    <property type="project" value="TreeGrafter"/>
</dbReference>
<dbReference type="Pfam" id="PF00025">
    <property type="entry name" value="Arf"/>
    <property type="match status" value="1"/>
</dbReference>
<dbReference type="InterPro" id="IPR006689">
    <property type="entry name" value="Small_GTPase_ARF/SAR"/>
</dbReference>
<evidence type="ECO:0000256" key="2">
    <source>
        <dbReference type="ARBA" id="ARBA00023134"/>
    </source>
</evidence>
<dbReference type="InterPro" id="IPR024156">
    <property type="entry name" value="Small_GTPase_ARF"/>
</dbReference>
<keyword evidence="1 3" id="KW-0547">Nucleotide-binding</keyword>
<dbReference type="InterPro" id="IPR027417">
    <property type="entry name" value="P-loop_NTPase"/>
</dbReference>
<feature type="compositionally biased region" description="Low complexity" evidence="4">
    <location>
        <begin position="107"/>
        <end position="122"/>
    </location>
</feature>
<dbReference type="SUPFAM" id="SSF52540">
    <property type="entry name" value="P-loop containing nucleoside triphosphate hydrolases"/>
    <property type="match status" value="1"/>
</dbReference>
<dbReference type="GO" id="GO:0005525">
    <property type="term" value="F:GTP binding"/>
    <property type="evidence" value="ECO:0007669"/>
    <property type="project" value="UniProtKB-KW"/>
</dbReference>
<dbReference type="WBParaSite" id="GPLIN_000532000">
    <property type="protein sequence ID" value="GPLIN_000532000"/>
    <property type="gene ID" value="GPLIN_000532000"/>
</dbReference>
<reference evidence="6" key="2">
    <citation type="submission" date="2016-06" db="UniProtKB">
        <authorList>
            <consortium name="WormBaseParasite"/>
        </authorList>
    </citation>
    <scope>IDENTIFICATION</scope>
</reference>
<feature type="compositionally biased region" description="Polar residues" evidence="4">
    <location>
        <begin position="217"/>
        <end position="230"/>
    </location>
</feature>
<accession>A0A183BXI1</accession>
<evidence type="ECO:0000313" key="6">
    <source>
        <dbReference type="WBParaSite" id="GPLIN_000532000"/>
    </source>
</evidence>
<dbReference type="GO" id="GO:0005794">
    <property type="term" value="C:Golgi apparatus"/>
    <property type="evidence" value="ECO:0007669"/>
    <property type="project" value="TreeGrafter"/>
</dbReference>
<feature type="binding site" evidence="3">
    <location>
        <position position="29"/>
    </location>
    <ligand>
        <name>GTP</name>
        <dbReference type="ChEBI" id="CHEBI:37565"/>
    </ligand>
</feature>
<dbReference type="PANTHER" id="PTHR45909:SF1">
    <property type="entry name" value="ADP-RIBOSYLATION FACTOR-RELATED PROTEIN 1"/>
    <property type="match status" value="1"/>
</dbReference>
<feature type="region of interest" description="Disordered" evidence="4">
    <location>
        <begin position="217"/>
        <end position="239"/>
    </location>
</feature>
<dbReference type="AlphaFoldDB" id="A0A183BXI1"/>
<feature type="region of interest" description="Disordered" evidence="4">
    <location>
        <begin position="104"/>
        <end position="126"/>
    </location>
</feature>
<dbReference type="Gene3D" id="3.40.50.300">
    <property type="entry name" value="P-loop containing nucleotide triphosphate hydrolases"/>
    <property type="match status" value="1"/>
</dbReference>
<protein>
    <submittedName>
        <fullName evidence="6">ADP-ribosylation factor-related protein 1</fullName>
    </submittedName>
</protein>
<evidence type="ECO:0000313" key="5">
    <source>
        <dbReference type="Proteomes" id="UP000050741"/>
    </source>
</evidence>
<dbReference type="GO" id="GO:0003924">
    <property type="term" value="F:GTPase activity"/>
    <property type="evidence" value="ECO:0007669"/>
    <property type="project" value="InterPro"/>
</dbReference>
<sequence length="239" mass="25105">MFLVGLKRNFKDVRIPLKDIVLNVWDLGGQPELRSLWASYLAECHALVFVVDSADVQRLPEVFSALETIFAIERICQLPLMILFNKCDLDHPKKEAAAVVLDGGSRGSAETGTTTAAATPSAEDNCTVPGDHYSHMNRTAGGDSSTTPTPNPNSLISTNTGTISASATGGSATACPPVVSSSSPPLVSPATLCSSSGWQNFELDNCDEGVVVAATAYSNGPASGGTTAAHQQQQQQQRR</sequence>
<dbReference type="GO" id="GO:0006886">
    <property type="term" value="P:intracellular protein transport"/>
    <property type="evidence" value="ECO:0007669"/>
    <property type="project" value="TreeGrafter"/>
</dbReference>
<keyword evidence="2 3" id="KW-0342">GTP-binding</keyword>
<organism evidence="5 6">
    <name type="scientific">Globodera pallida</name>
    <name type="common">Potato cyst nematode worm</name>
    <name type="synonym">Heterodera pallida</name>
    <dbReference type="NCBI Taxonomy" id="36090"/>
    <lineage>
        <taxon>Eukaryota</taxon>
        <taxon>Metazoa</taxon>
        <taxon>Ecdysozoa</taxon>
        <taxon>Nematoda</taxon>
        <taxon>Chromadorea</taxon>
        <taxon>Rhabditida</taxon>
        <taxon>Tylenchina</taxon>
        <taxon>Tylenchomorpha</taxon>
        <taxon>Tylenchoidea</taxon>
        <taxon>Heteroderidae</taxon>
        <taxon>Heteroderinae</taxon>
        <taxon>Globodera</taxon>
    </lineage>
</organism>
<dbReference type="GO" id="GO:0043001">
    <property type="term" value="P:Golgi to plasma membrane protein transport"/>
    <property type="evidence" value="ECO:0007669"/>
    <property type="project" value="TreeGrafter"/>
</dbReference>
<evidence type="ECO:0000256" key="1">
    <source>
        <dbReference type="ARBA" id="ARBA00022741"/>
    </source>
</evidence>